<dbReference type="AlphaFoldDB" id="A0A1Q3EYX9"/>
<feature type="region of interest" description="Disordered" evidence="2">
    <location>
        <begin position="43"/>
        <end position="150"/>
    </location>
</feature>
<accession>A0A1Q3EYX9</accession>
<feature type="coiled-coil region" evidence="1">
    <location>
        <begin position="192"/>
        <end position="263"/>
    </location>
</feature>
<feature type="compositionally biased region" description="Low complexity" evidence="2">
    <location>
        <begin position="67"/>
        <end position="81"/>
    </location>
</feature>
<evidence type="ECO:0000256" key="1">
    <source>
        <dbReference type="SAM" id="Coils"/>
    </source>
</evidence>
<evidence type="ECO:0000313" key="3">
    <source>
        <dbReference type="EMBL" id="JAV20511.1"/>
    </source>
</evidence>
<protein>
    <submittedName>
        <fullName evidence="3">Uncharacterized protein</fullName>
    </submittedName>
</protein>
<sequence length="433" mass="48384">MSSYKKLNDETFPTSLLMEFDELDDEFLISPPGLATAEKIDVASGTRSPVTTTSHTSNCSSGNYSLSTENENGSGSSTSSSHPTATAKFRTTTSKRVSATKDAKRALAGTKALAKSTPGQKRAKSMENLRNQSGGSGTSGHSLKRQPKYGHVKSKVKQFIDEAISQRGRHVLVRHKSMPETNNSHETDEPSEIDLENNVESLRTMLREKNAENENLQRHLEFSEIQREDGVVKIETLKRKIEAMRLEESKRQAERDLERQRERDFRKELDRKMVLGAYLQFNRIFATTSTQTSPEPCTTLDLSTFCSEESFERVMAASSSSHPNTSTGPRAKRSLQFPIDKQEIQIDEDKLQDDLCPDSATHPESSPDYPQLVPAVGRLQYLATSNQQASAVGHSDRPDVESDLICEECTRKRKKKASKKARLASFFCIRKAD</sequence>
<dbReference type="EMBL" id="GFDL01014534">
    <property type="protein sequence ID" value="JAV20511.1"/>
    <property type="molecule type" value="Transcribed_RNA"/>
</dbReference>
<proteinExistence type="predicted"/>
<evidence type="ECO:0000256" key="2">
    <source>
        <dbReference type="SAM" id="MobiDB-lite"/>
    </source>
</evidence>
<feature type="compositionally biased region" description="Polar residues" evidence="2">
    <location>
        <begin position="45"/>
        <end position="66"/>
    </location>
</feature>
<organism evidence="3">
    <name type="scientific">Culex tarsalis</name>
    <name type="common">Encephalitis mosquito</name>
    <dbReference type="NCBI Taxonomy" id="7177"/>
    <lineage>
        <taxon>Eukaryota</taxon>
        <taxon>Metazoa</taxon>
        <taxon>Ecdysozoa</taxon>
        <taxon>Arthropoda</taxon>
        <taxon>Hexapoda</taxon>
        <taxon>Insecta</taxon>
        <taxon>Pterygota</taxon>
        <taxon>Neoptera</taxon>
        <taxon>Endopterygota</taxon>
        <taxon>Diptera</taxon>
        <taxon>Nematocera</taxon>
        <taxon>Culicoidea</taxon>
        <taxon>Culicidae</taxon>
        <taxon>Culicinae</taxon>
        <taxon>Culicini</taxon>
        <taxon>Culex</taxon>
        <taxon>Culex</taxon>
    </lineage>
</organism>
<reference evidence="3" key="1">
    <citation type="submission" date="2017-01" db="EMBL/GenBank/DDBJ databases">
        <title>A deep insight into the sialotranscriptome of adult male and female Cluex tarsalis mosquitoes.</title>
        <authorList>
            <person name="Ribeiro J.M."/>
            <person name="Moreira F."/>
            <person name="Bernard K.A."/>
            <person name="Calvo E."/>
        </authorList>
    </citation>
    <scope>NUCLEOTIDE SEQUENCE</scope>
    <source>
        <strain evidence="3">Kern County</strain>
        <tissue evidence="3">Salivary glands</tissue>
    </source>
</reference>
<name>A0A1Q3EYX9_CULTA</name>
<keyword evidence="1" id="KW-0175">Coiled coil</keyword>